<dbReference type="CDD" id="cd01335">
    <property type="entry name" value="Radical_SAM"/>
    <property type="match status" value="1"/>
</dbReference>
<dbReference type="PANTHER" id="PTHR13932:SF1">
    <property type="entry name" value="OXYGEN-INDEPENDENT COPROPORPHYRINOGEN-III OXIDASE-LIKE PROTEIN HEMZ"/>
    <property type="match status" value="1"/>
</dbReference>
<dbReference type="SFLD" id="SFLDS00029">
    <property type="entry name" value="Radical_SAM"/>
    <property type="match status" value="1"/>
</dbReference>
<dbReference type="InterPro" id="IPR007197">
    <property type="entry name" value="rSAM"/>
</dbReference>
<dbReference type="RefSeq" id="WP_090243748.1">
    <property type="nucleotide sequence ID" value="NZ_FNOU01000004.1"/>
</dbReference>
<dbReference type="Pfam" id="PF04055">
    <property type="entry name" value="Radical_SAM"/>
    <property type="match status" value="1"/>
</dbReference>
<dbReference type="PANTHER" id="PTHR13932">
    <property type="entry name" value="COPROPORPHYRINIGEN III OXIDASE"/>
    <property type="match status" value="1"/>
</dbReference>
<dbReference type="SUPFAM" id="SSF102114">
    <property type="entry name" value="Radical SAM enzymes"/>
    <property type="match status" value="1"/>
</dbReference>
<gene>
    <name evidence="2" type="ORF">SAMN04488579_104130</name>
</gene>
<dbReference type="InterPro" id="IPR023404">
    <property type="entry name" value="rSAM_horseshoe"/>
</dbReference>
<sequence>MINRFNFGLQPGLWEQPCLELIQQFDPAAELVFNGEGPRNINITYAGDILTFEGWDKAGRKYQKEYNLSGKPLEKDTFKGFLYLFLVTFFGHPMAWGSLSGVKPVKIAHQLIVKEGQDTQGAAKQMVKRYNVSPEKAMLAATLAQGEMPIVYPLDPKRVSVYLGVPLCPAKCSYCSFVSTVADKKGQLAETYLTSLLLEIKAMAQMVREKELTIDTLYIGGGTPSILSAAQLEILLNALEGDFIHRDLREFTFEAGRPETTSREKLVLLKGHGVDRVCLNPQSMNAETLRAINRNHSPEDIRRTLEIIREVGFKSVNMDLIVGLAEEAPQRVLDSLDAVIAMAPENLTVHSLAIKKGSAIKEAQGHQVTQLYDEDFYEEITRRTLAGGYHPYYLYRQKYTQGNGENIGYARTGCDGIYNILMMAERQTIIGIGAGSSGKVYHADTDRFGKIFTVKDIRTYNERITSIIERKIAAYSENLP</sequence>
<dbReference type="EMBL" id="FNOU01000004">
    <property type="protein sequence ID" value="SDX62751.1"/>
    <property type="molecule type" value="Genomic_DNA"/>
</dbReference>
<dbReference type="InterPro" id="IPR034505">
    <property type="entry name" value="Coproporphyrinogen-III_oxidase"/>
</dbReference>
<dbReference type="NCBIfam" id="TIGR03994">
    <property type="entry name" value="rSAM_HemZ"/>
    <property type="match status" value="1"/>
</dbReference>
<evidence type="ECO:0000313" key="3">
    <source>
        <dbReference type="Proteomes" id="UP000199652"/>
    </source>
</evidence>
<dbReference type="PROSITE" id="PS51918">
    <property type="entry name" value="RADICAL_SAM"/>
    <property type="match status" value="1"/>
</dbReference>
<dbReference type="AlphaFoldDB" id="A0A1H3D8M6"/>
<dbReference type="InterPro" id="IPR006638">
    <property type="entry name" value="Elp3/MiaA/NifB-like_rSAM"/>
</dbReference>
<evidence type="ECO:0000313" key="2">
    <source>
        <dbReference type="EMBL" id="SDX62751.1"/>
    </source>
</evidence>
<protein>
    <submittedName>
        <fullName evidence="2">Oxygen-independent coproporphyrinogen-3 oxidase</fullName>
    </submittedName>
</protein>
<dbReference type="GO" id="GO:0051539">
    <property type="term" value="F:4 iron, 4 sulfur cluster binding"/>
    <property type="evidence" value="ECO:0007669"/>
    <property type="project" value="TreeGrafter"/>
</dbReference>
<dbReference type="GO" id="GO:0003824">
    <property type="term" value="F:catalytic activity"/>
    <property type="evidence" value="ECO:0007669"/>
    <property type="project" value="InterPro"/>
</dbReference>
<dbReference type="OrthoDB" id="9808022at2"/>
<organism evidence="2 3">
    <name type="scientific">Eubacterium barkeri</name>
    <name type="common">Clostridium barkeri</name>
    <dbReference type="NCBI Taxonomy" id="1528"/>
    <lineage>
        <taxon>Bacteria</taxon>
        <taxon>Bacillati</taxon>
        <taxon>Bacillota</taxon>
        <taxon>Clostridia</taxon>
        <taxon>Eubacteriales</taxon>
        <taxon>Eubacteriaceae</taxon>
        <taxon>Eubacterium</taxon>
    </lineage>
</organism>
<dbReference type="SFLD" id="SFLDG01065">
    <property type="entry name" value="anaerobic_coproporphyrinogen-I"/>
    <property type="match status" value="1"/>
</dbReference>
<dbReference type="SFLD" id="SFLDF00310">
    <property type="entry name" value="oxygen-independent_coproporphy"/>
    <property type="match status" value="1"/>
</dbReference>
<proteinExistence type="predicted"/>
<dbReference type="InterPro" id="IPR058240">
    <property type="entry name" value="rSAM_sf"/>
</dbReference>
<dbReference type="STRING" id="1528.SAMN04488579_104130"/>
<dbReference type="GO" id="GO:0005737">
    <property type="term" value="C:cytoplasm"/>
    <property type="evidence" value="ECO:0007669"/>
    <property type="project" value="TreeGrafter"/>
</dbReference>
<dbReference type="SMART" id="SM00729">
    <property type="entry name" value="Elp3"/>
    <property type="match status" value="1"/>
</dbReference>
<dbReference type="GO" id="GO:0006779">
    <property type="term" value="P:porphyrin-containing compound biosynthetic process"/>
    <property type="evidence" value="ECO:0007669"/>
    <property type="project" value="TreeGrafter"/>
</dbReference>
<dbReference type="InterPro" id="IPR023995">
    <property type="entry name" value="HemZ"/>
</dbReference>
<name>A0A1H3D8M6_EUBBA</name>
<feature type="domain" description="Radical SAM core" evidence="1">
    <location>
        <begin position="153"/>
        <end position="390"/>
    </location>
</feature>
<reference evidence="3" key="1">
    <citation type="submission" date="2016-10" db="EMBL/GenBank/DDBJ databases">
        <authorList>
            <person name="Varghese N."/>
            <person name="Submissions S."/>
        </authorList>
    </citation>
    <scope>NUCLEOTIDE SEQUENCE [LARGE SCALE GENOMIC DNA]</scope>
    <source>
        <strain evidence="3">VPI 5359</strain>
    </source>
</reference>
<accession>A0A1H3D8M6</accession>
<dbReference type="Proteomes" id="UP000199652">
    <property type="component" value="Unassembled WGS sequence"/>
</dbReference>
<evidence type="ECO:0000259" key="1">
    <source>
        <dbReference type="PROSITE" id="PS51918"/>
    </source>
</evidence>
<dbReference type="Gene3D" id="3.80.30.20">
    <property type="entry name" value="tm_1862 like domain"/>
    <property type="match status" value="1"/>
</dbReference>
<dbReference type="SFLD" id="SFLDG01082">
    <property type="entry name" value="B12-binding_domain_containing"/>
    <property type="match status" value="1"/>
</dbReference>
<keyword evidence="3" id="KW-1185">Reference proteome</keyword>